<evidence type="ECO:0000313" key="2">
    <source>
        <dbReference type="Proteomes" id="UP000184280"/>
    </source>
</evidence>
<accession>A0A1M7NR90</accession>
<evidence type="ECO:0000313" key="1">
    <source>
        <dbReference type="EMBL" id="SHN06401.1"/>
    </source>
</evidence>
<sequence>MSGTRNEIPANFLGLSCKVQENFLFLQAMFEDEIKEYESKYFMWMMFRVVPIMWHAVRPSRVVDMPAVVNSFWMRKGFEGLTFFGQILTPTQSEADLFERSKEMKNHEMIHLRQAQSCGDSWWRFYLLYIWYWLKALPANRQLKHGAYLVNPFELEAYRHMNDLTYLANGKATEWRQYAKMSIKERIELYNRQK</sequence>
<dbReference type="EMBL" id="FRCJ01000011">
    <property type="protein sequence ID" value="SHN06401.1"/>
    <property type="molecule type" value="Genomic_DNA"/>
</dbReference>
<organism evidence="1 2">
    <name type="scientific">Xylanibacter ruminicola</name>
    <name type="common">Prevotella ruminicola</name>
    <dbReference type="NCBI Taxonomy" id="839"/>
    <lineage>
        <taxon>Bacteria</taxon>
        <taxon>Pseudomonadati</taxon>
        <taxon>Bacteroidota</taxon>
        <taxon>Bacteroidia</taxon>
        <taxon>Bacteroidales</taxon>
        <taxon>Prevotellaceae</taxon>
        <taxon>Xylanibacter</taxon>
    </lineage>
</organism>
<reference evidence="1 2" key="1">
    <citation type="submission" date="2016-11" db="EMBL/GenBank/DDBJ databases">
        <authorList>
            <person name="Jaros S."/>
            <person name="Januszkiewicz K."/>
            <person name="Wedrychowicz H."/>
        </authorList>
    </citation>
    <scope>NUCLEOTIDE SEQUENCE [LARGE SCALE GENOMIC DNA]</scope>
    <source>
        <strain evidence="1 2">BPI-34</strain>
    </source>
</reference>
<dbReference type="Proteomes" id="UP000184280">
    <property type="component" value="Unassembled WGS sequence"/>
</dbReference>
<name>A0A1M7NR90_XYLRU</name>
<protein>
    <submittedName>
        <fullName evidence="1">Uncharacterized protein</fullName>
    </submittedName>
</protein>
<gene>
    <name evidence="1" type="ORF">SAMN04488494_0147</name>
</gene>
<dbReference type="AlphaFoldDB" id="A0A1M7NR90"/>
<proteinExistence type="predicted"/>